<protein>
    <recommendedName>
        <fullName evidence="2">Reverse transcriptase domain-containing protein</fullName>
    </recommendedName>
</protein>
<evidence type="ECO:0000256" key="1">
    <source>
        <dbReference type="SAM" id="MobiDB-lite"/>
    </source>
</evidence>
<accession>A0A0B1SUH1</accession>
<dbReference type="Pfam" id="PF00078">
    <property type="entry name" value="RVT_1"/>
    <property type="match status" value="1"/>
</dbReference>
<dbReference type="SUPFAM" id="SSF56672">
    <property type="entry name" value="DNA/RNA polymerases"/>
    <property type="match status" value="1"/>
</dbReference>
<evidence type="ECO:0000313" key="3">
    <source>
        <dbReference type="EMBL" id="KHJ88973.1"/>
    </source>
</evidence>
<dbReference type="InterPro" id="IPR043128">
    <property type="entry name" value="Rev_trsase/Diguanyl_cyclase"/>
</dbReference>
<sequence length="153" mass="17322">MLMGLKGAQATFQRIMDDFKKYLGARVFIYIDDLIITSEKAEQHLVDIDEVLGKVEFIGMKLNASKCTITILGFVTNNDGIRPNPDKTKAIDAYPTPRNITDIKSFWGCAHSLDDSSTTSRTFLLHLPHSRGRTPHLRGHQNVKRPCRNLRKP</sequence>
<evidence type="ECO:0000313" key="4">
    <source>
        <dbReference type="Proteomes" id="UP000053660"/>
    </source>
</evidence>
<dbReference type="PANTHER" id="PTHR33064:SF37">
    <property type="entry name" value="RIBONUCLEASE H"/>
    <property type="match status" value="1"/>
</dbReference>
<organism evidence="3 4">
    <name type="scientific">Oesophagostomum dentatum</name>
    <name type="common">Nodular worm</name>
    <dbReference type="NCBI Taxonomy" id="61180"/>
    <lineage>
        <taxon>Eukaryota</taxon>
        <taxon>Metazoa</taxon>
        <taxon>Ecdysozoa</taxon>
        <taxon>Nematoda</taxon>
        <taxon>Chromadorea</taxon>
        <taxon>Rhabditida</taxon>
        <taxon>Rhabditina</taxon>
        <taxon>Rhabditomorpha</taxon>
        <taxon>Strongyloidea</taxon>
        <taxon>Strongylidae</taxon>
        <taxon>Oesophagostomum</taxon>
    </lineage>
</organism>
<dbReference type="InterPro" id="IPR000477">
    <property type="entry name" value="RT_dom"/>
</dbReference>
<dbReference type="PANTHER" id="PTHR33064">
    <property type="entry name" value="POL PROTEIN"/>
    <property type="match status" value="1"/>
</dbReference>
<dbReference type="InterPro" id="IPR051320">
    <property type="entry name" value="Viral_Replic_Matur_Polypro"/>
</dbReference>
<evidence type="ECO:0000259" key="2">
    <source>
        <dbReference type="Pfam" id="PF00078"/>
    </source>
</evidence>
<dbReference type="OrthoDB" id="5854609at2759"/>
<dbReference type="Proteomes" id="UP000053660">
    <property type="component" value="Unassembled WGS sequence"/>
</dbReference>
<keyword evidence="4" id="KW-1185">Reference proteome</keyword>
<proteinExistence type="predicted"/>
<dbReference type="EMBL" id="KN554917">
    <property type="protein sequence ID" value="KHJ88973.1"/>
    <property type="molecule type" value="Genomic_DNA"/>
</dbReference>
<feature type="domain" description="Reverse transcriptase" evidence="2">
    <location>
        <begin position="3"/>
        <end position="71"/>
    </location>
</feature>
<gene>
    <name evidence="3" type="ORF">OESDEN_11220</name>
</gene>
<reference evidence="3 4" key="1">
    <citation type="submission" date="2014-03" db="EMBL/GenBank/DDBJ databases">
        <title>Draft genome of the hookworm Oesophagostomum dentatum.</title>
        <authorList>
            <person name="Mitreva M."/>
        </authorList>
    </citation>
    <scope>NUCLEOTIDE SEQUENCE [LARGE SCALE GENOMIC DNA]</scope>
    <source>
        <strain evidence="3 4">OD-Hann</strain>
    </source>
</reference>
<name>A0A0B1SUH1_OESDE</name>
<feature type="region of interest" description="Disordered" evidence="1">
    <location>
        <begin position="131"/>
        <end position="153"/>
    </location>
</feature>
<dbReference type="AlphaFoldDB" id="A0A0B1SUH1"/>
<dbReference type="InterPro" id="IPR043502">
    <property type="entry name" value="DNA/RNA_pol_sf"/>
</dbReference>
<dbReference type="Gene3D" id="3.30.70.270">
    <property type="match status" value="1"/>
</dbReference>